<dbReference type="EMBL" id="PDLN01000009">
    <property type="protein sequence ID" value="RDW75789.1"/>
    <property type="molecule type" value="Genomic_DNA"/>
</dbReference>
<keyword evidence="3" id="KW-1185">Reference proteome</keyword>
<protein>
    <submittedName>
        <fullName evidence="2">Uncharacterized protein</fullName>
    </submittedName>
</protein>
<dbReference type="OrthoDB" id="5408734at2759"/>
<evidence type="ECO:0000256" key="1">
    <source>
        <dbReference type="SAM" id="MobiDB-lite"/>
    </source>
</evidence>
<proteinExistence type="predicted"/>
<gene>
    <name evidence="2" type="ORF">BP5796_06610</name>
</gene>
<feature type="compositionally biased region" description="Polar residues" evidence="1">
    <location>
        <begin position="19"/>
        <end position="29"/>
    </location>
</feature>
<sequence>MSSTTNFMSDEELDRDWKPSSTRPQSTMARSFSAALNDLFKLDDNSIVELDQAVDKKKQAVSTQTSELEALEARLRATEERLKAAAENPKRTLSGRSVEGGAPQTPRERVPLSDTASQGREAERTPASPLAQKFAQVPSRPGTGKGDGMAMPGAMPPTPGASEGMP</sequence>
<dbReference type="Proteomes" id="UP000256328">
    <property type="component" value="Unassembled WGS sequence"/>
</dbReference>
<evidence type="ECO:0000313" key="3">
    <source>
        <dbReference type="Proteomes" id="UP000256328"/>
    </source>
</evidence>
<accession>A0A3D8RP12</accession>
<evidence type="ECO:0000313" key="2">
    <source>
        <dbReference type="EMBL" id="RDW75789.1"/>
    </source>
</evidence>
<reference evidence="2 3" key="1">
    <citation type="journal article" date="2018" name="IMA Fungus">
        <title>IMA Genome-F 9: Draft genome sequence of Annulohypoxylon stygium, Aspergillus mulundensis, Berkeleyomyces basicola (syn. Thielaviopsis basicola), Ceratocystis smalleyi, two Cercospora beticola strains, Coleophoma cylindrospora, Fusarium fracticaudum, Phialophora cf. hyalina, and Morchella septimelata.</title>
        <authorList>
            <person name="Wingfield B.D."/>
            <person name="Bills G.F."/>
            <person name="Dong Y."/>
            <person name="Huang W."/>
            <person name="Nel W.J."/>
            <person name="Swalarsk-Parry B.S."/>
            <person name="Vaghefi N."/>
            <person name="Wilken P.M."/>
            <person name="An Z."/>
            <person name="de Beer Z.W."/>
            <person name="De Vos L."/>
            <person name="Chen L."/>
            <person name="Duong T.A."/>
            <person name="Gao Y."/>
            <person name="Hammerbacher A."/>
            <person name="Kikkert J.R."/>
            <person name="Li Y."/>
            <person name="Li H."/>
            <person name="Li K."/>
            <person name="Li Q."/>
            <person name="Liu X."/>
            <person name="Ma X."/>
            <person name="Naidoo K."/>
            <person name="Pethybridge S.J."/>
            <person name="Sun J."/>
            <person name="Steenkamp E.T."/>
            <person name="van der Nest M.A."/>
            <person name="van Wyk S."/>
            <person name="Wingfield M.J."/>
            <person name="Xiong C."/>
            <person name="Yue Q."/>
            <person name="Zhang X."/>
        </authorList>
    </citation>
    <scope>NUCLEOTIDE SEQUENCE [LARGE SCALE GENOMIC DNA]</scope>
    <source>
        <strain evidence="2 3">BP5796</strain>
    </source>
</reference>
<comment type="caution">
    <text evidence="2">The sequence shown here is derived from an EMBL/GenBank/DDBJ whole genome shotgun (WGS) entry which is preliminary data.</text>
</comment>
<organism evidence="2 3">
    <name type="scientific">Coleophoma crateriformis</name>
    <dbReference type="NCBI Taxonomy" id="565419"/>
    <lineage>
        <taxon>Eukaryota</taxon>
        <taxon>Fungi</taxon>
        <taxon>Dikarya</taxon>
        <taxon>Ascomycota</taxon>
        <taxon>Pezizomycotina</taxon>
        <taxon>Leotiomycetes</taxon>
        <taxon>Helotiales</taxon>
        <taxon>Dermateaceae</taxon>
        <taxon>Coleophoma</taxon>
    </lineage>
</organism>
<feature type="region of interest" description="Disordered" evidence="1">
    <location>
        <begin position="82"/>
        <end position="166"/>
    </location>
</feature>
<name>A0A3D8RP12_9HELO</name>
<feature type="region of interest" description="Disordered" evidence="1">
    <location>
        <begin position="1"/>
        <end position="29"/>
    </location>
</feature>
<dbReference type="AlphaFoldDB" id="A0A3D8RP12"/>